<dbReference type="SMART" id="SM00443">
    <property type="entry name" value="G_patch"/>
    <property type="match status" value="1"/>
</dbReference>
<feature type="compositionally biased region" description="Basic residues" evidence="2">
    <location>
        <begin position="740"/>
        <end position="752"/>
    </location>
</feature>
<organism evidence="5 6">
    <name type="scientific">Brenthis ino</name>
    <name type="common">lesser marbled fritillary</name>
    <dbReference type="NCBI Taxonomy" id="405034"/>
    <lineage>
        <taxon>Eukaryota</taxon>
        <taxon>Metazoa</taxon>
        <taxon>Ecdysozoa</taxon>
        <taxon>Arthropoda</taxon>
        <taxon>Hexapoda</taxon>
        <taxon>Insecta</taxon>
        <taxon>Pterygota</taxon>
        <taxon>Neoptera</taxon>
        <taxon>Endopterygota</taxon>
        <taxon>Lepidoptera</taxon>
        <taxon>Glossata</taxon>
        <taxon>Ditrysia</taxon>
        <taxon>Papilionoidea</taxon>
        <taxon>Nymphalidae</taxon>
        <taxon>Heliconiinae</taxon>
        <taxon>Argynnini</taxon>
        <taxon>Brenthis</taxon>
    </lineage>
</organism>
<feature type="region of interest" description="Disordered" evidence="2">
    <location>
        <begin position="37"/>
        <end position="154"/>
    </location>
</feature>
<dbReference type="InterPro" id="IPR032922">
    <property type="entry name" value="SON"/>
</dbReference>
<dbReference type="PANTHER" id="PTHR46528:SF1">
    <property type="entry name" value="PROTEIN SON"/>
    <property type="match status" value="1"/>
</dbReference>
<dbReference type="SMART" id="SM00358">
    <property type="entry name" value="DSRM"/>
    <property type="match status" value="1"/>
</dbReference>
<dbReference type="InterPro" id="IPR000467">
    <property type="entry name" value="G_patch_dom"/>
</dbReference>
<dbReference type="OrthoDB" id="786951at2759"/>
<dbReference type="InterPro" id="IPR014720">
    <property type="entry name" value="dsRBD_dom"/>
</dbReference>
<protein>
    <recommendedName>
        <fullName evidence="7">Protein SON</fullName>
    </recommendedName>
</protein>
<keyword evidence="6" id="KW-1185">Reference proteome</keyword>
<feature type="region of interest" description="Disordered" evidence="2">
    <location>
        <begin position="230"/>
        <end position="396"/>
    </location>
</feature>
<evidence type="ECO:0000313" key="5">
    <source>
        <dbReference type="EMBL" id="CAH0720143.1"/>
    </source>
</evidence>
<accession>A0A8J9VE80</accession>
<evidence type="ECO:0000256" key="2">
    <source>
        <dbReference type="SAM" id="MobiDB-lite"/>
    </source>
</evidence>
<evidence type="ECO:0000256" key="1">
    <source>
        <dbReference type="PROSITE-ProRule" id="PRU00266"/>
    </source>
</evidence>
<dbReference type="GO" id="GO:0051726">
    <property type="term" value="P:regulation of cell cycle"/>
    <property type="evidence" value="ECO:0007669"/>
    <property type="project" value="InterPro"/>
</dbReference>
<feature type="compositionally biased region" description="Basic and acidic residues" evidence="2">
    <location>
        <begin position="230"/>
        <end position="248"/>
    </location>
</feature>
<dbReference type="Pfam" id="PF01585">
    <property type="entry name" value="G-patch"/>
    <property type="match status" value="1"/>
</dbReference>
<sequence length="837" mass="93334">MATLIDKIEMLIKREKTTPERKKDDITKSSSEILSELFSAFNADPPKIDEIPHKKSKKSKKKHKKEKKKRSRSVSSSSGSDRSDYSHKRKKRKKSKSKKRKEDRSPTRRRSRTPLIIKSEIDTWKAKAKSEPEHVKPLNQSKQQKEESKVKKEIDRQVCVKTEDSNNLSVSFNNIDTSMIPMPESPKESKVVPIDPQLKVDKKVESTTETDKTKGKIQIKNLKFSTVFEETVKKAEEEARKKAEKVEEGEYTDSSSSSGKEEELNLQFPKSSDPGGILKKQAAEEIKVPEEEKLSSKHKHTESSHKSIRRERSKSKKRSTSKSRRSRSRSRRRHRSRSRSKRRSRSRHRSRSRRRSKSRSRHRSSSKSRHRSRHSPRHRGRRSRSPTGVKLADSEKKRLLEVARRNAINMLKNGAVPAGAAVLPPHTRNQVMAAIQSGGKSVDELTDFCKHLSKKEALGELSSVSSNDDDMSENEDTIAFHHPFLVKEKAPIVMNIRGGAPLPTKSSTLPIANKEELRLQFPVSSGTQHREKASEWVPVSPKKDNMQLVKLNTKPTVPKLSPTVEAISSEAIALPAPASTQPSYMKSFTTGSQLSSVPALPAPGPQAYPPGVDSSKIDMASIVSQKLSMIRKEQEENELASTRGFGWSKESRPGQFTGSTGAHILTPRELASGTQAWAKKDQLVRAAPVEGGMGMQLLQKMGWTPGQGLGKEGTGTLQPLLLEVKLDTRGLTSKEEATSRHAKNVKPQRLGRRGPAPLVAGGKHPVSLLGEYCSKQKLGPPEYNLCFECGPDHKKNFLFKVKVAGVEYQPAVASANKKQAKADAAQLALQKLGILTQ</sequence>
<keyword evidence="1" id="KW-0694">RNA-binding</keyword>
<name>A0A8J9VE80_9NEOP</name>
<dbReference type="Gene3D" id="3.30.160.20">
    <property type="match status" value="1"/>
</dbReference>
<evidence type="ECO:0000259" key="4">
    <source>
        <dbReference type="PROSITE" id="PS50174"/>
    </source>
</evidence>
<dbReference type="EMBL" id="OV170234">
    <property type="protein sequence ID" value="CAH0720143.1"/>
    <property type="molecule type" value="Genomic_DNA"/>
</dbReference>
<evidence type="ECO:0008006" key="7">
    <source>
        <dbReference type="Google" id="ProtNLM"/>
    </source>
</evidence>
<feature type="compositionally biased region" description="Basic residues" evidence="2">
    <location>
        <begin position="87"/>
        <end position="99"/>
    </location>
</feature>
<feature type="region of interest" description="Disordered" evidence="2">
    <location>
        <begin position="168"/>
        <end position="194"/>
    </location>
</feature>
<dbReference type="SUPFAM" id="SSF54768">
    <property type="entry name" value="dsRNA-binding domain-like"/>
    <property type="match status" value="1"/>
</dbReference>
<dbReference type="GO" id="GO:0048024">
    <property type="term" value="P:regulation of mRNA splicing, via spliceosome"/>
    <property type="evidence" value="ECO:0007669"/>
    <property type="project" value="TreeGrafter"/>
</dbReference>
<proteinExistence type="predicted"/>
<evidence type="ECO:0000313" key="6">
    <source>
        <dbReference type="Proteomes" id="UP000838878"/>
    </source>
</evidence>
<feature type="non-terminal residue" evidence="5">
    <location>
        <position position="837"/>
    </location>
</feature>
<gene>
    <name evidence="5" type="ORF">BINO364_LOCUS6408</name>
</gene>
<feature type="compositionally biased region" description="Basic and acidic residues" evidence="2">
    <location>
        <begin position="281"/>
        <end position="305"/>
    </location>
</feature>
<dbReference type="PROSITE" id="PS50174">
    <property type="entry name" value="G_PATCH"/>
    <property type="match status" value="1"/>
</dbReference>
<dbReference type="GO" id="GO:0003723">
    <property type="term" value="F:RNA binding"/>
    <property type="evidence" value="ECO:0007669"/>
    <property type="project" value="UniProtKB-UniRule"/>
</dbReference>
<dbReference type="Pfam" id="PF00035">
    <property type="entry name" value="dsrm"/>
    <property type="match status" value="1"/>
</dbReference>
<dbReference type="PROSITE" id="PS50137">
    <property type="entry name" value="DS_RBD"/>
    <property type="match status" value="1"/>
</dbReference>
<feature type="region of interest" description="Disordered" evidence="2">
    <location>
        <begin position="732"/>
        <end position="759"/>
    </location>
</feature>
<reference evidence="5" key="1">
    <citation type="submission" date="2021-12" db="EMBL/GenBank/DDBJ databases">
        <authorList>
            <person name="Martin H S."/>
        </authorList>
    </citation>
    <scope>NUCLEOTIDE SEQUENCE</scope>
</reference>
<dbReference type="CDD" id="cd19870">
    <property type="entry name" value="DSRM_SON-like"/>
    <property type="match status" value="1"/>
</dbReference>
<feature type="compositionally biased region" description="Basic and acidic residues" evidence="2">
    <location>
        <begin position="119"/>
        <end position="136"/>
    </location>
</feature>
<dbReference type="PANTHER" id="PTHR46528">
    <property type="entry name" value="PROTEIN SON"/>
    <property type="match status" value="1"/>
</dbReference>
<feature type="compositionally biased region" description="Polar residues" evidence="2">
    <location>
        <begin position="168"/>
        <end position="177"/>
    </location>
</feature>
<feature type="domain" description="DRBM" evidence="3">
    <location>
        <begin position="764"/>
        <end position="834"/>
    </location>
</feature>
<dbReference type="Proteomes" id="UP000838878">
    <property type="component" value="Chromosome 14"/>
</dbReference>
<evidence type="ECO:0000259" key="3">
    <source>
        <dbReference type="PROSITE" id="PS50137"/>
    </source>
</evidence>
<feature type="domain" description="G-patch" evidence="4">
    <location>
        <begin position="690"/>
        <end position="736"/>
    </location>
</feature>
<dbReference type="AlphaFoldDB" id="A0A8J9VE80"/>
<feature type="region of interest" description="Disordered" evidence="2">
    <location>
        <begin position="589"/>
        <end position="613"/>
    </location>
</feature>
<feature type="compositionally biased region" description="Basic and acidic residues" evidence="2">
    <location>
        <begin position="143"/>
        <end position="154"/>
    </location>
</feature>
<feature type="compositionally biased region" description="Basic residues" evidence="2">
    <location>
        <begin position="54"/>
        <end position="72"/>
    </location>
</feature>
<feature type="compositionally biased region" description="Basic residues" evidence="2">
    <location>
        <begin position="306"/>
        <end position="384"/>
    </location>
</feature>